<reference evidence="2" key="1">
    <citation type="submission" date="2022-12" db="EMBL/GenBank/DDBJ databases">
        <title>Reference genome sequencing for broad-spectrum identification of bacterial and archaeal isolates by mass spectrometry.</title>
        <authorList>
            <person name="Sekiguchi Y."/>
            <person name="Tourlousse D.M."/>
        </authorList>
    </citation>
    <scope>NUCLEOTIDE SEQUENCE</scope>
    <source>
        <strain evidence="2">10succ1</strain>
    </source>
</reference>
<dbReference type="SUPFAM" id="SSF53335">
    <property type="entry name" value="S-adenosyl-L-methionine-dependent methyltransferases"/>
    <property type="match status" value="1"/>
</dbReference>
<dbReference type="GO" id="GO:0008170">
    <property type="term" value="F:N-methyltransferase activity"/>
    <property type="evidence" value="ECO:0007669"/>
    <property type="project" value="UniProtKB-ARBA"/>
</dbReference>
<dbReference type="Pfam" id="PF05175">
    <property type="entry name" value="MTS"/>
    <property type="match status" value="1"/>
</dbReference>
<dbReference type="Proteomes" id="UP001144471">
    <property type="component" value="Unassembled WGS sequence"/>
</dbReference>
<proteinExistence type="predicted"/>
<evidence type="ECO:0000313" key="3">
    <source>
        <dbReference type="Proteomes" id="UP001144471"/>
    </source>
</evidence>
<dbReference type="AlphaFoldDB" id="A0A9W6GLS0"/>
<dbReference type="PANTHER" id="PTHR47739:SF1">
    <property type="entry name" value="TRNA1(VAL) (ADENINE(37)-N6)-METHYLTRANSFERASE"/>
    <property type="match status" value="1"/>
</dbReference>
<keyword evidence="3" id="KW-1185">Reference proteome</keyword>
<protein>
    <submittedName>
        <fullName evidence="2">16S rRNA methyltransferase</fullName>
    </submittedName>
</protein>
<dbReference type="GO" id="GO:0003676">
    <property type="term" value="F:nucleic acid binding"/>
    <property type="evidence" value="ECO:0007669"/>
    <property type="project" value="InterPro"/>
</dbReference>
<keyword evidence="2" id="KW-0808">Transferase</keyword>
<dbReference type="Gene3D" id="3.40.50.150">
    <property type="entry name" value="Vaccinia Virus protein VP39"/>
    <property type="match status" value="1"/>
</dbReference>
<dbReference type="CDD" id="cd02440">
    <property type="entry name" value="AdoMet_MTases"/>
    <property type="match status" value="1"/>
</dbReference>
<dbReference type="RefSeq" id="WP_281835121.1">
    <property type="nucleotide sequence ID" value="NZ_BSDY01000006.1"/>
</dbReference>
<comment type="caution">
    <text evidence="2">The sequence shown here is derived from an EMBL/GenBank/DDBJ whole genome shotgun (WGS) entry which is preliminary data.</text>
</comment>
<evidence type="ECO:0000313" key="2">
    <source>
        <dbReference type="EMBL" id="GLI56174.1"/>
    </source>
</evidence>
<dbReference type="EMBL" id="BSDY01000006">
    <property type="protein sequence ID" value="GLI56174.1"/>
    <property type="molecule type" value="Genomic_DNA"/>
</dbReference>
<dbReference type="InterPro" id="IPR002052">
    <property type="entry name" value="DNA_methylase_N6_adenine_CS"/>
</dbReference>
<dbReference type="PANTHER" id="PTHR47739">
    <property type="entry name" value="TRNA1(VAL) (ADENINE(37)-N6)-METHYLTRANSFERASE"/>
    <property type="match status" value="1"/>
</dbReference>
<dbReference type="InterPro" id="IPR029063">
    <property type="entry name" value="SAM-dependent_MTases_sf"/>
</dbReference>
<dbReference type="GO" id="GO:0032259">
    <property type="term" value="P:methylation"/>
    <property type="evidence" value="ECO:0007669"/>
    <property type="project" value="UniProtKB-KW"/>
</dbReference>
<name>A0A9W6GLS0_9FUSO</name>
<organism evidence="2 3">
    <name type="scientific">Propionigenium maris DSM 9537</name>
    <dbReference type="NCBI Taxonomy" id="1123000"/>
    <lineage>
        <taxon>Bacteria</taxon>
        <taxon>Fusobacteriati</taxon>
        <taxon>Fusobacteriota</taxon>
        <taxon>Fusobacteriia</taxon>
        <taxon>Fusobacteriales</taxon>
        <taxon>Fusobacteriaceae</taxon>
        <taxon>Propionigenium</taxon>
    </lineage>
</organism>
<keyword evidence="2" id="KW-0489">Methyltransferase</keyword>
<feature type="domain" description="Methyltransferase small" evidence="1">
    <location>
        <begin position="48"/>
        <end position="177"/>
    </location>
</feature>
<dbReference type="InterPro" id="IPR007848">
    <property type="entry name" value="Small_mtfrase_dom"/>
</dbReference>
<sequence length="235" mass="27253">MLEDKIERAREILEDEDITLLDDGADIIQKKQGFRFGADAVILAEFYRGKSRAKILEIGSGTGIIPILLCQRNAASDITALEIQREMAELTQRNLRRNSMEDRVRVLNMDVKELREGNTYDCVISNPPYMTIDGKKINPNDSRAVARHEISLNLRELVENAKRLLKPRGQFYMIHRSYRLSEILVELERNDFSPKRIRSVYSDRFSEAKLVLVEASKGRREKLTIEQPLYLDERE</sequence>
<evidence type="ECO:0000259" key="1">
    <source>
        <dbReference type="Pfam" id="PF05175"/>
    </source>
</evidence>
<dbReference type="InterPro" id="IPR050210">
    <property type="entry name" value="tRNA_Adenine-N(6)_MTase"/>
</dbReference>
<gene>
    <name evidence="2" type="ORF">PM10SUCC1_16880</name>
</gene>
<accession>A0A9W6GLS0</accession>
<dbReference type="GO" id="GO:0008757">
    <property type="term" value="F:S-adenosylmethionine-dependent methyltransferase activity"/>
    <property type="evidence" value="ECO:0007669"/>
    <property type="project" value="UniProtKB-ARBA"/>
</dbReference>
<dbReference type="PROSITE" id="PS00092">
    <property type="entry name" value="N6_MTASE"/>
    <property type="match status" value="1"/>
</dbReference>